<dbReference type="Proteomes" id="UP000503349">
    <property type="component" value="Chromosome 4"/>
</dbReference>
<reference evidence="1 2" key="1">
    <citation type="submission" date="2019-02" db="EMBL/GenBank/DDBJ databases">
        <title>Opniocepnalus argus genome.</title>
        <authorList>
            <person name="Zhou C."/>
            <person name="Xiao S."/>
        </authorList>
    </citation>
    <scope>NUCLEOTIDE SEQUENCE [LARGE SCALE GENOMIC DNA]</scope>
    <source>
        <strain evidence="1">OARG1902GOOAL</strain>
        <tissue evidence="1">Muscle</tissue>
    </source>
</reference>
<evidence type="ECO:0000313" key="2">
    <source>
        <dbReference type="Proteomes" id="UP000503349"/>
    </source>
</evidence>
<keyword evidence="2" id="KW-1185">Reference proteome</keyword>
<organism evidence="1 2">
    <name type="scientific">Channa argus</name>
    <name type="common">Northern snakehead</name>
    <name type="synonym">Ophicephalus argus</name>
    <dbReference type="NCBI Taxonomy" id="215402"/>
    <lineage>
        <taxon>Eukaryota</taxon>
        <taxon>Metazoa</taxon>
        <taxon>Chordata</taxon>
        <taxon>Craniata</taxon>
        <taxon>Vertebrata</taxon>
        <taxon>Euteleostomi</taxon>
        <taxon>Actinopterygii</taxon>
        <taxon>Neopterygii</taxon>
        <taxon>Teleostei</taxon>
        <taxon>Neoteleostei</taxon>
        <taxon>Acanthomorphata</taxon>
        <taxon>Anabantaria</taxon>
        <taxon>Anabantiformes</taxon>
        <taxon>Channoidei</taxon>
        <taxon>Channidae</taxon>
        <taxon>Channa</taxon>
    </lineage>
</organism>
<accession>A0A6G1PE41</accession>
<dbReference type="EMBL" id="CM015715">
    <property type="protein sequence ID" value="KAF3688571.1"/>
    <property type="molecule type" value="Genomic_DNA"/>
</dbReference>
<name>A0A6G1PE41_CHAAH</name>
<gene>
    <name evidence="1" type="ORF">EXN66_Car004243</name>
</gene>
<reference evidence="2" key="2">
    <citation type="submission" date="2019-02" db="EMBL/GenBank/DDBJ databases">
        <title>Opniocepnalus argus Var Kimnra genome.</title>
        <authorList>
            <person name="Zhou C."/>
            <person name="Xiao S."/>
        </authorList>
    </citation>
    <scope>NUCLEOTIDE SEQUENCE [LARGE SCALE GENOMIC DNA]</scope>
</reference>
<sequence>MDKLHSSPMESELLFTQLFQNTVHIINYSTSFSSHVPKLVFTASLSSSLVVIDSTYLRSALENTAEPDCSPVAHSNLPCSRLHHQHPLLPELPK</sequence>
<dbReference type="AlphaFoldDB" id="A0A6G1PE41"/>
<evidence type="ECO:0000313" key="1">
    <source>
        <dbReference type="EMBL" id="KAF3688571.1"/>
    </source>
</evidence>
<protein>
    <submittedName>
        <fullName evidence="1">Uncharacterized protein</fullName>
    </submittedName>
</protein>
<proteinExistence type="predicted"/>